<evidence type="ECO:0000313" key="3">
    <source>
        <dbReference type="Proteomes" id="UP000887116"/>
    </source>
</evidence>
<feature type="compositionally biased region" description="Polar residues" evidence="1">
    <location>
        <begin position="1"/>
        <end position="28"/>
    </location>
</feature>
<sequence length="751" mass="81964">MDTLQASHATSSSFRSAPQSTAVASTRGNIVVPPKREIHGPGEPSTGLIRDGSPHRKQPPKREIHGPGEPSTGRYKYDHPGYQSTGQSHMPLPKRPHRSPNSDANKTCPVPGFARDVVTVRSAVDLLGGGPGRQSTARDYSGPCPRGVTRLRSNPLEWCFDHDSQTCHPQTGPPHIGYRPVQISWKRFRSAVLRGTGRPGEEGRGENPAPLLYLEIVGTPESEYGKRRAPKGSGRRQHHRPTSAAGCRDRDSAGAPLFRFLRRYGESCASSERRDREPAAWTGPASGRDPGSAGAPPLPLRRNTTLERHGESGASSERRDREPAAWTGPASGRDPGSAGAPPLPLRRNTTLERHGESGASSERRDREPAAWTGPASGRDPGSAGAPPLPLRRNTTLQRHGESGASSERRDREPAAWTGPASGRDPGSAGAPPLPFQRNTTLQRHGEVVRRRNEETANPPPGPDRRVVVTPAPPEHHLSRSNATPLSRGTERVVRRRNEETANPPLQNQRRAVVTPTPPEHDAFRFAPRHRPEGCPGGTQGPRARRRVPGGPPRVIPKREKEARERSSEDRRHHSCTRTPPREREESSCRTSEVQLDRAHTSPYIGQLACQLSWKRSSSPVRCGMMLADGEGRGQNLVQFLRQNVGPKIHFSRKNGNFQRTLDRPRATSFSGPLAEFRGPGTLFRGVDFGGPETSKIRNSGTEGNFRSKPVPRKGTGDLLPPFRSRSPASKGVPWGSLPKNVFFSALFAPKS</sequence>
<organism evidence="2 3">
    <name type="scientific">Trichonephila clavata</name>
    <name type="common">Joro spider</name>
    <name type="synonym">Nephila clavata</name>
    <dbReference type="NCBI Taxonomy" id="2740835"/>
    <lineage>
        <taxon>Eukaryota</taxon>
        <taxon>Metazoa</taxon>
        <taxon>Ecdysozoa</taxon>
        <taxon>Arthropoda</taxon>
        <taxon>Chelicerata</taxon>
        <taxon>Arachnida</taxon>
        <taxon>Araneae</taxon>
        <taxon>Araneomorphae</taxon>
        <taxon>Entelegynae</taxon>
        <taxon>Araneoidea</taxon>
        <taxon>Nephilidae</taxon>
        <taxon>Trichonephila</taxon>
    </lineage>
</organism>
<protein>
    <submittedName>
        <fullName evidence="2">Uncharacterized protein</fullName>
    </submittedName>
</protein>
<dbReference type="AlphaFoldDB" id="A0A8X6FPF0"/>
<feature type="compositionally biased region" description="Basic and acidic residues" evidence="1">
    <location>
        <begin position="488"/>
        <end position="499"/>
    </location>
</feature>
<feature type="compositionally biased region" description="Basic residues" evidence="1">
    <location>
        <begin position="227"/>
        <end position="241"/>
    </location>
</feature>
<keyword evidence="3" id="KW-1185">Reference proteome</keyword>
<feature type="compositionally biased region" description="Basic and acidic residues" evidence="1">
    <location>
        <begin position="556"/>
        <end position="571"/>
    </location>
</feature>
<accession>A0A8X6FPF0</accession>
<feature type="region of interest" description="Disordered" evidence="1">
    <location>
        <begin position="222"/>
        <end position="251"/>
    </location>
</feature>
<feature type="compositionally biased region" description="Basic and acidic residues" evidence="1">
    <location>
        <begin position="398"/>
        <end position="413"/>
    </location>
</feature>
<name>A0A8X6FPF0_TRICU</name>
<dbReference type="EMBL" id="BMAO01022912">
    <property type="protein sequence ID" value="GFQ85526.1"/>
    <property type="molecule type" value="Genomic_DNA"/>
</dbReference>
<reference evidence="2" key="1">
    <citation type="submission" date="2020-07" db="EMBL/GenBank/DDBJ databases">
        <title>Multicomponent nature underlies the extraordinary mechanical properties of spider dragline silk.</title>
        <authorList>
            <person name="Kono N."/>
            <person name="Nakamura H."/>
            <person name="Mori M."/>
            <person name="Yoshida Y."/>
            <person name="Ohtoshi R."/>
            <person name="Malay A.D."/>
            <person name="Moran D.A.P."/>
            <person name="Tomita M."/>
            <person name="Numata K."/>
            <person name="Arakawa K."/>
        </authorList>
    </citation>
    <scope>NUCLEOTIDE SEQUENCE</scope>
</reference>
<feature type="compositionally biased region" description="Basic and acidic residues" evidence="1">
    <location>
        <begin position="349"/>
        <end position="368"/>
    </location>
</feature>
<feature type="region of interest" description="Disordered" evidence="1">
    <location>
        <begin position="687"/>
        <end position="731"/>
    </location>
</feature>
<gene>
    <name evidence="2" type="ORF">TNCT_157471</name>
</gene>
<feature type="compositionally biased region" description="Basic and acidic residues" evidence="1">
    <location>
        <begin position="443"/>
        <end position="454"/>
    </location>
</feature>
<evidence type="ECO:0000256" key="1">
    <source>
        <dbReference type="SAM" id="MobiDB-lite"/>
    </source>
</evidence>
<dbReference type="Proteomes" id="UP000887116">
    <property type="component" value="Unassembled WGS sequence"/>
</dbReference>
<comment type="caution">
    <text evidence="2">The sequence shown here is derived from an EMBL/GenBank/DDBJ whole genome shotgun (WGS) entry which is preliminary data.</text>
</comment>
<feature type="region of interest" description="Disordered" evidence="1">
    <location>
        <begin position="1"/>
        <end position="110"/>
    </location>
</feature>
<feature type="compositionally biased region" description="Basic and acidic residues" evidence="1">
    <location>
        <begin position="304"/>
        <end position="323"/>
    </location>
</feature>
<evidence type="ECO:0000313" key="2">
    <source>
        <dbReference type="EMBL" id="GFQ85526.1"/>
    </source>
</evidence>
<feature type="region of interest" description="Disordered" evidence="1">
    <location>
        <begin position="267"/>
        <end position="594"/>
    </location>
</feature>
<proteinExistence type="predicted"/>